<evidence type="ECO:0000259" key="7">
    <source>
        <dbReference type="PROSITE" id="PS51704"/>
    </source>
</evidence>
<dbReference type="EMBL" id="CADEBC010000534">
    <property type="protein sequence ID" value="CAB3248415.1"/>
    <property type="molecule type" value="Genomic_DNA"/>
</dbReference>
<gene>
    <name evidence="9" type="ORF">APLA_LOCUS11697</name>
    <name evidence="8" type="ORF">APLA_LOCUS7819</name>
</gene>
<keyword evidence="10" id="KW-1185">Reference proteome</keyword>
<dbReference type="PANTHER" id="PTHR43620:SF7">
    <property type="entry name" value="GLYCEROPHOSPHODIESTER PHOSPHODIESTERASE GDPD5-RELATED"/>
    <property type="match status" value="1"/>
</dbReference>
<keyword evidence="3" id="KW-0732">Signal</keyword>
<evidence type="ECO:0000313" key="9">
    <source>
        <dbReference type="EMBL" id="CAB3248415.1"/>
    </source>
</evidence>
<dbReference type="Proteomes" id="UP000494106">
    <property type="component" value="Unassembled WGS sequence"/>
</dbReference>
<feature type="domain" description="GP-PDE" evidence="7">
    <location>
        <begin position="75"/>
        <end position="403"/>
    </location>
</feature>
<comment type="similarity">
    <text evidence="1">Belongs to the glycerophosphoryl diester phosphodiesterase family.</text>
</comment>
<dbReference type="OrthoDB" id="1058301at2759"/>
<keyword evidence="4" id="KW-0319">Glycerol metabolism</keyword>
<protein>
    <recommendedName>
        <fullName evidence="2">glycerophosphodiester phosphodiesterase</fullName>
        <ecNumber evidence="2">3.1.4.46</ecNumber>
    </recommendedName>
</protein>
<dbReference type="Gene3D" id="3.20.20.190">
    <property type="entry name" value="Phosphatidylinositol (PI) phosphodiesterase"/>
    <property type="match status" value="1"/>
</dbReference>
<evidence type="ECO:0000256" key="1">
    <source>
        <dbReference type="ARBA" id="ARBA00007277"/>
    </source>
</evidence>
<dbReference type="AlphaFoldDB" id="A0A8S0ZRZ7"/>
<sequence length="407" mass="45788">MYGLYDCSGYGELEHRVEVKVIYSQLLFNDTVCLRKMNKNASTVFLAIIGITNALSADKSSVAPKREPDSVFCHPLIIGHRGASGYVPEHTLASYALAVFMGADYIEPDLVMTRDHQLVARHDNELGLTTDVAKRPEFSCRRTNKTVDGIELTGWFSEDFTLAELKTLRVIERIPDIRPGNARLDGALLIPTLQEIIDLVKALEISQKRVIGLYPEIKHSTYYRSLGLSMEQKLVDILHRNSYKERNDPVYIQSFEVNNLKELKTLTDLRLLQLFESDKSLQPFDQLQLGTNLTYGQMATPEGLREVATYAYAVGPDKSYIIPRDENNNLGDATTFVSDAHAAGLKVHPYTFRAENNFLPSEYQTKDKVPTEIGNLAAEIQAYFDAGIDGLFCDQPDKPARIRNCSR</sequence>
<evidence type="ECO:0000313" key="8">
    <source>
        <dbReference type="EMBL" id="CAB3237311.1"/>
    </source>
</evidence>
<evidence type="ECO:0000256" key="6">
    <source>
        <dbReference type="ARBA" id="ARBA00047512"/>
    </source>
</evidence>
<evidence type="ECO:0000313" key="11">
    <source>
        <dbReference type="Proteomes" id="UP000494256"/>
    </source>
</evidence>
<accession>A0A8S0ZRZ7</accession>
<organism evidence="8 11">
    <name type="scientific">Arctia plantaginis</name>
    <name type="common">Wood tiger moth</name>
    <name type="synonym">Phalaena plantaginis</name>
    <dbReference type="NCBI Taxonomy" id="874455"/>
    <lineage>
        <taxon>Eukaryota</taxon>
        <taxon>Metazoa</taxon>
        <taxon>Ecdysozoa</taxon>
        <taxon>Arthropoda</taxon>
        <taxon>Hexapoda</taxon>
        <taxon>Insecta</taxon>
        <taxon>Pterygota</taxon>
        <taxon>Neoptera</taxon>
        <taxon>Endopterygota</taxon>
        <taxon>Lepidoptera</taxon>
        <taxon>Glossata</taxon>
        <taxon>Ditrysia</taxon>
        <taxon>Noctuoidea</taxon>
        <taxon>Erebidae</taxon>
        <taxon>Arctiinae</taxon>
        <taxon>Arctia</taxon>
    </lineage>
</organism>
<evidence type="ECO:0000256" key="2">
    <source>
        <dbReference type="ARBA" id="ARBA00012247"/>
    </source>
</evidence>
<reference evidence="10 11" key="1">
    <citation type="submission" date="2020-04" db="EMBL/GenBank/DDBJ databases">
        <authorList>
            <person name="Wallbank WR R."/>
            <person name="Pardo Diaz C."/>
            <person name="Kozak K."/>
            <person name="Martin S."/>
            <person name="Jiggins C."/>
            <person name="Moest M."/>
            <person name="Warren A I."/>
            <person name="Byers J.R.P. K."/>
            <person name="Montejo-Kovacevich G."/>
            <person name="Yen C E."/>
        </authorList>
    </citation>
    <scope>NUCLEOTIDE SEQUENCE [LARGE SCALE GENOMIC DNA]</scope>
</reference>
<dbReference type="EC" id="3.1.4.46" evidence="2"/>
<dbReference type="PANTHER" id="PTHR43620">
    <property type="entry name" value="GLYCEROPHOSPHORYL DIESTER PHOSPHODIESTERASE"/>
    <property type="match status" value="1"/>
</dbReference>
<dbReference type="Proteomes" id="UP000494256">
    <property type="component" value="Unassembled WGS sequence"/>
</dbReference>
<evidence type="ECO:0000256" key="5">
    <source>
        <dbReference type="ARBA" id="ARBA00022801"/>
    </source>
</evidence>
<dbReference type="GO" id="GO:0006629">
    <property type="term" value="P:lipid metabolic process"/>
    <property type="evidence" value="ECO:0007669"/>
    <property type="project" value="InterPro"/>
</dbReference>
<dbReference type="PROSITE" id="PS51704">
    <property type="entry name" value="GP_PDE"/>
    <property type="match status" value="1"/>
</dbReference>
<dbReference type="Pfam" id="PF03009">
    <property type="entry name" value="GDPD"/>
    <property type="match status" value="1"/>
</dbReference>
<dbReference type="CDD" id="cd08602">
    <property type="entry name" value="GDPD_ScGlpQ1_like"/>
    <property type="match status" value="1"/>
</dbReference>
<dbReference type="SUPFAM" id="SSF51695">
    <property type="entry name" value="PLC-like phosphodiesterases"/>
    <property type="match status" value="1"/>
</dbReference>
<name>A0A8S0ZRZ7_ARCPL</name>
<dbReference type="GO" id="GO:0008889">
    <property type="term" value="F:glycerophosphodiester phosphodiesterase activity"/>
    <property type="evidence" value="ECO:0007669"/>
    <property type="project" value="UniProtKB-EC"/>
</dbReference>
<dbReference type="EMBL" id="CADEBD010000303">
    <property type="protein sequence ID" value="CAB3237311.1"/>
    <property type="molecule type" value="Genomic_DNA"/>
</dbReference>
<dbReference type="GO" id="GO:0006071">
    <property type="term" value="P:glycerol metabolic process"/>
    <property type="evidence" value="ECO:0007669"/>
    <property type="project" value="UniProtKB-KW"/>
</dbReference>
<evidence type="ECO:0000313" key="10">
    <source>
        <dbReference type="Proteomes" id="UP000494106"/>
    </source>
</evidence>
<evidence type="ECO:0000256" key="4">
    <source>
        <dbReference type="ARBA" id="ARBA00022798"/>
    </source>
</evidence>
<evidence type="ECO:0000256" key="3">
    <source>
        <dbReference type="ARBA" id="ARBA00022729"/>
    </source>
</evidence>
<comment type="catalytic activity">
    <reaction evidence="6">
        <text>a sn-glycero-3-phosphodiester + H2O = an alcohol + sn-glycerol 3-phosphate + H(+)</text>
        <dbReference type="Rhea" id="RHEA:12969"/>
        <dbReference type="ChEBI" id="CHEBI:15377"/>
        <dbReference type="ChEBI" id="CHEBI:15378"/>
        <dbReference type="ChEBI" id="CHEBI:30879"/>
        <dbReference type="ChEBI" id="CHEBI:57597"/>
        <dbReference type="ChEBI" id="CHEBI:83408"/>
        <dbReference type="EC" id="3.1.4.46"/>
    </reaction>
</comment>
<dbReference type="InterPro" id="IPR017946">
    <property type="entry name" value="PLC-like_Pdiesterase_TIM-brl"/>
</dbReference>
<keyword evidence="5" id="KW-0378">Hydrolase</keyword>
<comment type="caution">
    <text evidence="8">The sequence shown here is derived from an EMBL/GenBank/DDBJ whole genome shotgun (WGS) entry which is preliminary data.</text>
</comment>
<dbReference type="InterPro" id="IPR030395">
    <property type="entry name" value="GP_PDE_dom"/>
</dbReference>
<proteinExistence type="inferred from homology"/>